<evidence type="ECO:0000256" key="5">
    <source>
        <dbReference type="ARBA" id="ARBA00023004"/>
    </source>
</evidence>
<dbReference type="GO" id="GO:0035731">
    <property type="term" value="F:dinitrosyl-iron complex binding"/>
    <property type="evidence" value="ECO:0007669"/>
    <property type="project" value="UniProtKB-UniRule"/>
</dbReference>
<sequence>MTTLPDLTARTPGLPCRLDPAPFFSDQATERAAAVRLCRGCPLRPQCASYALEQRIPHGVWGGTTAAQRRSFHNGRPWRFDDAGRLRLVCGSEDAYRSHLGYGERPCDECTAAHTAHVEAKRRQRLADEHALGGSGVGYFLHRRLGEPSCEDCREALRLERAAAERRRAARQGHGQPRTRSGTSRAAKRTSGAPAGAQPLPIAS</sequence>
<dbReference type="GO" id="GO:0003677">
    <property type="term" value="F:DNA binding"/>
    <property type="evidence" value="ECO:0007669"/>
    <property type="project" value="UniProtKB-UniRule"/>
</dbReference>
<keyword evidence="8 11" id="KW-0238">DNA-binding</keyword>
<dbReference type="GO" id="GO:0045454">
    <property type="term" value="P:cell redox homeostasis"/>
    <property type="evidence" value="ECO:0007669"/>
    <property type="project" value="TreeGrafter"/>
</dbReference>
<comment type="subcellular location">
    <subcellularLocation>
        <location evidence="1 11">Cytoplasm</location>
    </subcellularLocation>
</comment>
<comment type="PTM">
    <text evidence="11">Upon Fe-S cluster removal intramolecular disulfide bonds are formed.</text>
</comment>
<dbReference type="EMBL" id="BNBF01000017">
    <property type="protein sequence ID" value="GHG61874.1"/>
    <property type="molecule type" value="Genomic_DNA"/>
</dbReference>
<evidence type="ECO:0000256" key="12">
    <source>
        <dbReference type="SAM" id="MobiDB-lite"/>
    </source>
</evidence>
<gene>
    <name evidence="11" type="primary">whiB</name>
    <name evidence="14" type="ORF">GCM10018980_51370</name>
</gene>
<dbReference type="HAMAP" id="MF_01479">
    <property type="entry name" value="WhiB"/>
    <property type="match status" value="1"/>
</dbReference>
<evidence type="ECO:0000256" key="1">
    <source>
        <dbReference type="ARBA" id="ARBA00004496"/>
    </source>
</evidence>
<evidence type="ECO:0000256" key="11">
    <source>
        <dbReference type="HAMAP-Rule" id="MF_01479"/>
    </source>
</evidence>
<organism evidence="14 15">
    <name type="scientific">Streptomyces capoamus</name>
    <dbReference type="NCBI Taxonomy" id="68183"/>
    <lineage>
        <taxon>Bacteria</taxon>
        <taxon>Bacillati</taxon>
        <taxon>Actinomycetota</taxon>
        <taxon>Actinomycetes</taxon>
        <taxon>Kitasatosporales</taxon>
        <taxon>Streptomycetaceae</taxon>
        <taxon>Streptomyces</taxon>
    </lineage>
</organism>
<evidence type="ECO:0000259" key="13">
    <source>
        <dbReference type="PROSITE" id="PS51674"/>
    </source>
</evidence>
<evidence type="ECO:0000256" key="3">
    <source>
        <dbReference type="ARBA" id="ARBA00022485"/>
    </source>
</evidence>
<evidence type="ECO:0000256" key="9">
    <source>
        <dbReference type="ARBA" id="ARBA00023157"/>
    </source>
</evidence>
<dbReference type="RefSeq" id="WP_189984573.1">
    <property type="nucleotide sequence ID" value="NZ_BNBF01000017.1"/>
</dbReference>
<evidence type="ECO:0000256" key="2">
    <source>
        <dbReference type="ARBA" id="ARBA00006597"/>
    </source>
</evidence>
<dbReference type="GO" id="GO:0047134">
    <property type="term" value="F:protein-disulfide reductase [NAD(P)H] activity"/>
    <property type="evidence" value="ECO:0007669"/>
    <property type="project" value="TreeGrafter"/>
</dbReference>
<feature type="region of interest" description="Disordered" evidence="12">
    <location>
        <begin position="164"/>
        <end position="204"/>
    </location>
</feature>
<dbReference type="AlphaFoldDB" id="A0A919EZJ7"/>
<keyword evidence="11" id="KW-0963">Cytoplasm</keyword>
<dbReference type="Pfam" id="PF02467">
    <property type="entry name" value="Whib"/>
    <property type="match status" value="1"/>
</dbReference>
<evidence type="ECO:0000256" key="10">
    <source>
        <dbReference type="ARBA" id="ARBA00023163"/>
    </source>
</evidence>
<reference evidence="15" key="1">
    <citation type="journal article" date="2019" name="Int. J. Syst. Evol. Microbiol.">
        <title>The Global Catalogue of Microorganisms (GCM) 10K type strain sequencing project: providing services to taxonomists for standard genome sequencing and annotation.</title>
        <authorList>
            <consortium name="The Broad Institute Genomics Platform"/>
            <consortium name="The Broad Institute Genome Sequencing Center for Infectious Disease"/>
            <person name="Wu L."/>
            <person name="Ma J."/>
        </authorList>
    </citation>
    <scope>NUCLEOTIDE SEQUENCE [LARGE SCALE GENOMIC DNA]</scope>
    <source>
        <strain evidence="15">JCM 4253</strain>
    </source>
</reference>
<dbReference type="InterPro" id="IPR003482">
    <property type="entry name" value="Whib"/>
</dbReference>
<keyword evidence="9 11" id="KW-1015">Disulfide bond</keyword>
<keyword evidence="4 11" id="KW-0479">Metal-binding</keyword>
<dbReference type="PROSITE" id="PS51674">
    <property type="entry name" value="4FE4S_WBL"/>
    <property type="match status" value="1"/>
</dbReference>
<dbReference type="Proteomes" id="UP000619355">
    <property type="component" value="Unassembled WGS sequence"/>
</dbReference>
<feature type="binding site" evidence="11">
    <location>
        <position position="38"/>
    </location>
    <ligand>
        <name>[4Fe-4S] cluster</name>
        <dbReference type="ChEBI" id="CHEBI:49883"/>
    </ligand>
</feature>
<proteinExistence type="inferred from homology"/>
<dbReference type="PANTHER" id="PTHR38839">
    <property type="entry name" value="TRANSCRIPTIONAL REGULATOR WHID-RELATED"/>
    <property type="match status" value="1"/>
</dbReference>
<comment type="similarity">
    <text evidence="2 11">Belongs to the WhiB family.</text>
</comment>
<feature type="domain" description="4Fe-4S Wbl-type" evidence="13">
    <location>
        <begin position="15"/>
        <end position="71"/>
    </location>
</feature>
<dbReference type="GO" id="GO:0046872">
    <property type="term" value="F:metal ion binding"/>
    <property type="evidence" value="ECO:0007669"/>
    <property type="project" value="UniProtKB-KW"/>
</dbReference>
<feature type="binding site" evidence="11">
    <location>
        <position position="16"/>
    </location>
    <ligand>
        <name>[4Fe-4S] cluster</name>
        <dbReference type="ChEBI" id="CHEBI:49883"/>
    </ligand>
</feature>
<comment type="PTM">
    <text evidence="11">The Fe-S cluster can be nitrosylated by nitric oxide (NO).</text>
</comment>
<accession>A0A919EZJ7</accession>
<name>A0A919EZJ7_9ACTN</name>
<evidence type="ECO:0000256" key="4">
    <source>
        <dbReference type="ARBA" id="ARBA00022723"/>
    </source>
</evidence>
<feature type="binding site" evidence="11">
    <location>
        <position position="41"/>
    </location>
    <ligand>
        <name>[4Fe-4S] cluster</name>
        <dbReference type="ChEBI" id="CHEBI:49883"/>
    </ligand>
</feature>
<evidence type="ECO:0000313" key="15">
    <source>
        <dbReference type="Proteomes" id="UP000619355"/>
    </source>
</evidence>
<evidence type="ECO:0000256" key="7">
    <source>
        <dbReference type="ARBA" id="ARBA00023015"/>
    </source>
</evidence>
<comment type="function">
    <text evidence="11">Acts as a transcriptional regulator. Probably redox-responsive. The apo- but not holo-form probably binds DNA.</text>
</comment>
<evidence type="ECO:0000256" key="8">
    <source>
        <dbReference type="ARBA" id="ARBA00023125"/>
    </source>
</evidence>
<keyword evidence="7 11" id="KW-0805">Transcription regulation</keyword>
<feature type="binding site" evidence="11">
    <location>
        <position position="47"/>
    </location>
    <ligand>
        <name>[4Fe-4S] cluster</name>
        <dbReference type="ChEBI" id="CHEBI:49883"/>
    </ligand>
</feature>
<keyword evidence="3 11" id="KW-0004">4Fe-4S</keyword>
<protein>
    <recommendedName>
        <fullName evidence="11">Transcriptional regulator WhiB</fullName>
    </recommendedName>
</protein>
<comment type="cofactor">
    <cofactor evidence="11">
        <name>[4Fe-4S] cluster</name>
        <dbReference type="ChEBI" id="CHEBI:49883"/>
    </cofactor>
    <text evidence="11">Binds 1 [4Fe-4S] cluster per subunit. Following nitrosylation of the [4Fe-4S] cluster binds 1 [4Fe-8(NO)] cluster per subunit.</text>
</comment>
<dbReference type="GO" id="GO:0051539">
    <property type="term" value="F:4 iron, 4 sulfur cluster binding"/>
    <property type="evidence" value="ECO:0007669"/>
    <property type="project" value="UniProtKB-UniRule"/>
</dbReference>
<comment type="caution">
    <text evidence="14">The sequence shown here is derived from an EMBL/GenBank/DDBJ whole genome shotgun (WGS) entry which is preliminary data.</text>
</comment>
<keyword evidence="10 11" id="KW-0804">Transcription</keyword>
<dbReference type="GO" id="GO:0005737">
    <property type="term" value="C:cytoplasm"/>
    <property type="evidence" value="ECO:0007669"/>
    <property type="project" value="UniProtKB-SubCell"/>
</dbReference>
<evidence type="ECO:0000313" key="14">
    <source>
        <dbReference type="EMBL" id="GHG61874.1"/>
    </source>
</evidence>
<keyword evidence="6 11" id="KW-0411">Iron-sulfur</keyword>
<evidence type="ECO:0000256" key="6">
    <source>
        <dbReference type="ARBA" id="ARBA00023014"/>
    </source>
</evidence>
<keyword evidence="5 11" id="KW-0408">Iron</keyword>
<dbReference type="GO" id="GO:0045892">
    <property type="term" value="P:negative regulation of DNA-templated transcription"/>
    <property type="evidence" value="ECO:0007669"/>
    <property type="project" value="TreeGrafter"/>
</dbReference>
<keyword evidence="15" id="KW-1185">Reference proteome</keyword>
<dbReference type="InterPro" id="IPR034768">
    <property type="entry name" value="4FE4S_WBL"/>
</dbReference>